<evidence type="ECO:0000313" key="1">
    <source>
        <dbReference type="EMBL" id="MBX73748.1"/>
    </source>
</evidence>
<proteinExistence type="predicted"/>
<dbReference type="EMBL" id="GGEC01093264">
    <property type="protein sequence ID" value="MBX73748.1"/>
    <property type="molecule type" value="Transcribed_RNA"/>
</dbReference>
<reference evidence="1" key="1">
    <citation type="submission" date="2018-02" db="EMBL/GenBank/DDBJ databases">
        <title>Rhizophora mucronata_Transcriptome.</title>
        <authorList>
            <person name="Meera S.P."/>
            <person name="Sreeshan A."/>
            <person name="Augustine A."/>
        </authorList>
    </citation>
    <scope>NUCLEOTIDE SEQUENCE</scope>
    <source>
        <tissue evidence="1">Leaf</tissue>
    </source>
</reference>
<sequence>MKSEWPLPIYTCFLIPDEGHL</sequence>
<accession>A0A2P2R3F8</accession>
<organism evidence="1">
    <name type="scientific">Rhizophora mucronata</name>
    <name type="common">Asiatic mangrove</name>
    <dbReference type="NCBI Taxonomy" id="61149"/>
    <lineage>
        <taxon>Eukaryota</taxon>
        <taxon>Viridiplantae</taxon>
        <taxon>Streptophyta</taxon>
        <taxon>Embryophyta</taxon>
        <taxon>Tracheophyta</taxon>
        <taxon>Spermatophyta</taxon>
        <taxon>Magnoliopsida</taxon>
        <taxon>eudicotyledons</taxon>
        <taxon>Gunneridae</taxon>
        <taxon>Pentapetalae</taxon>
        <taxon>rosids</taxon>
        <taxon>fabids</taxon>
        <taxon>Malpighiales</taxon>
        <taxon>Rhizophoraceae</taxon>
        <taxon>Rhizophora</taxon>
    </lineage>
</organism>
<protein>
    <submittedName>
        <fullName evidence="1">Uncharacterized protein</fullName>
    </submittedName>
</protein>
<name>A0A2P2R3F8_RHIMU</name>
<dbReference type="AlphaFoldDB" id="A0A2P2R3F8"/>